<dbReference type="Gene3D" id="2.160.20.10">
    <property type="entry name" value="Single-stranded right-handed beta-helix, Pectin lyase-like"/>
    <property type="match status" value="1"/>
</dbReference>
<sequence>MNKKLIAISVAALLTTGCDGVYDNFGPADSRGTIEINGQSEVGQALMVTVADDDGLSNAVTYTWMADSTVIEGATESTYTVTAAEVGTAISVRAEYVDDSGNDESLIIKAPAIVPEMTADGVVMISGIPDDGVIAFGSELTANVSDTDGIDSTINYQWWADDNEISGATAQSYTTTMADVGKQISVQTTYTDNLGLVEMPVSDKTNAIVDPTAFSLTMSQTDDITVGTELVATFGGVDATAAFQWYADDTEISGATAQIYTVTAEDLEKTLSVTVTYNSGNKTLTQQANDVVYSTVVTSGAELVTAVANAAENDVIALASGEYVDVGYDANYAGDLTTYGVLVSTNGVKLTRTKNSDAVIKGRTCIALKGDNTMVDGLVFEENNALVPDAGSNETACESSSSTDAMLLLNGDGVIVRNSIFKDHVGGTGFDWIELRGTNSIVERNLFSGSDSANDKSGPISIYINTDVDQDQGNVVQYNHFTNITPSSSANSGAYAIQVGRSTGDDSKGVGQHTIQYNLFDGVEVKERLIKVQGGENTIKGNTIINSVGMISLEDGVFNTVSDNIIIPGEGVKSGGIALSALGHTVTNNYIAEDAYTGGDRGGIFIHDDMLDNSGNEAAIATYTGAELAVTISNNTLVNVAQAVGFDDRDASCVGFPPYLNTSSNLIASTADTSLSKMVGTESADFSGLGCSLNSNSTKTDNHVFVSDITDGGTVDISTMVGNAGEAGLTTNAQGLYNGSGAQANIGADASQLYVISADDVGPGSSWTANE</sequence>
<gene>
    <name evidence="1" type="ORF">OLW01_17705</name>
</gene>
<dbReference type="RefSeq" id="WP_268076833.1">
    <property type="nucleotide sequence ID" value="NZ_CP109967.1"/>
</dbReference>
<dbReference type="InterPro" id="IPR012334">
    <property type="entry name" value="Pectin_lyas_fold"/>
</dbReference>
<dbReference type="Gene3D" id="2.60.40.2700">
    <property type="match status" value="3"/>
</dbReference>
<protein>
    <recommendedName>
        <fullName evidence="3">Parallel beta helix pectate lyase-like protein</fullName>
    </recommendedName>
</protein>
<organism evidence="1 2">
    <name type="scientific">Catenovulum adriaticum</name>
    <dbReference type="NCBI Taxonomy" id="2984846"/>
    <lineage>
        <taxon>Bacteria</taxon>
        <taxon>Pseudomonadati</taxon>
        <taxon>Pseudomonadota</taxon>
        <taxon>Gammaproteobacteria</taxon>
        <taxon>Alteromonadales</taxon>
        <taxon>Alteromonadaceae</taxon>
        <taxon>Catenovulum</taxon>
    </lineage>
</organism>
<accession>A0ABY7ATL3</accession>
<dbReference type="PROSITE" id="PS51257">
    <property type="entry name" value="PROKAR_LIPOPROTEIN"/>
    <property type="match status" value="1"/>
</dbReference>
<dbReference type="InterPro" id="IPR006626">
    <property type="entry name" value="PbH1"/>
</dbReference>
<geneLocation type="plasmid" evidence="1 2">
    <name>pCadTS8_2</name>
</geneLocation>
<evidence type="ECO:0008006" key="3">
    <source>
        <dbReference type="Google" id="ProtNLM"/>
    </source>
</evidence>
<proteinExistence type="predicted"/>
<dbReference type="Pfam" id="PF14592">
    <property type="entry name" value="Chondroitinas_B"/>
    <property type="match status" value="1"/>
</dbReference>
<dbReference type="InterPro" id="IPR011050">
    <property type="entry name" value="Pectin_lyase_fold/virulence"/>
</dbReference>
<dbReference type="InterPro" id="IPR039513">
    <property type="entry name" value="PL-6"/>
</dbReference>
<evidence type="ECO:0000313" key="1">
    <source>
        <dbReference type="EMBL" id="WAJ72117.1"/>
    </source>
</evidence>
<keyword evidence="1" id="KW-0614">Plasmid</keyword>
<dbReference type="SMART" id="SM00710">
    <property type="entry name" value="PbH1"/>
    <property type="match status" value="6"/>
</dbReference>
<keyword evidence="2" id="KW-1185">Reference proteome</keyword>
<name>A0ABY7ATL3_9ALTE</name>
<dbReference type="SUPFAM" id="SSF51126">
    <property type="entry name" value="Pectin lyase-like"/>
    <property type="match status" value="1"/>
</dbReference>
<dbReference type="EMBL" id="CP109967">
    <property type="protein sequence ID" value="WAJ72117.1"/>
    <property type="molecule type" value="Genomic_DNA"/>
</dbReference>
<evidence type="ECO:0000313" key="2">
    <source>
        <dbReference type="Proteomes" id="UP001163726"/>
    </source>
</evidence>
<dbReference type="Proteomes" id="UP001163726">
    <property type="component" value="Plasmid pCadTS8_2"/>
</dbReference>
<reference evidence="1" key="1">
    <citation type="submission" date="2022-10" db="EMBL/GenBank/DDBJ databases">
        <title>Catenovulum adriacola sp. nov. isolated in the Harbour of Susak.</title>
        <authorList>
            <person name="Schoch T."/>
            <person name="Reich S.J."/>
            <person name="Stoeferle S."/>
            <person name="Flaiz M."/>
            <person name="Kazda M."/>
            <person name="Riedel C.U."/>
            <person name="Duerre P."/>
        </authorList>
    </citation>
    <scope>NUCLEOTIDE SEQUENCE</scope>
    <source>
        <strain evidence="1">TS8</strain>
        <plasmid evidence="1">pCadTS8_2</plasmid>
    </source>
</reference>